<dbReference type="EMBL" id="CP071839">
    <property type="protein sequence ID" value="QTE02408.1"/>
    <property type="molecule type" value="Genomic_DNA"/>
</dbReference>
<protein>
    <submittedName>
        <fullName evidence="1">Uncharacterized protein</fullName>
    </submittedName>
</protein>
<name>A0ABX7U051_STRCY</name>
<gene>
    <name evidence="1" type="ORF">S1361_34070</name>
</gene>
<proteinExistence type="predicted"/>
<reference evidence="1 2" key="1">
    <citation type="submission" date="2021-03" db="EMBL/GenBank/DDBJ databases">
        <title>Complete genome sequence of Streptomyces cyanogenus S136, producer of anticancer angucycline landomycin A.</title>
        <authorList>
            <person name="Hrab P."/>
            <person name="Ruckert C."/>
            <person name="Busche T."/>
            <person name="Ostash I."/>
            <person name="Kalinowski J."/>
            <person name="Fedorenko V."/>
            <person name="Yushchuk O."/>
            <person name="Ostash B."/>
        </authorList>
    </citation>
    <scope>NUCLEOTIDE SEQUENCE [LARGE SCALE GENOMIC DNA]</scope>
    <source>
        <strain evidence="1 2">S136</strain>
    </source>
</reference>
<evidence type="ECO:0000313" key="2">
    <source>
        <dbReference type="Proteomes" id="UP000663908"/>
    </source>
</evidence>
<dbReference type="Proteomes" id="UP000663908">
    <property type="component" value="Chromosome"/>
</dbReference>
<keyword evidence="2" id="KW-1185">Reference proteome</keyword>
<evidence type="ECO:0000313" key="1">
    <source>
        <dbReference type="EMBL" id="QTE02408.1"/>
    </source>
</evidence>
<accession>A0ABX7U051</accession>
<dbReference type="RefSeq" id="WP_208035717.1">
    <property type="nucleotide sequence ID" value="NZ_CP071839.1"/>
</dbReference>
<organism evidence="1 2">
    <name type="scientific">Streptomyces cyanogenus</name>
    <dbReference type="NCBI Taxonomy" id="80860"/>
    <lineage>
        <taxon>Bacteria</taxon>
        <taxon>Bacillati</taxon>
        <taxon>Actinomycetota</taxon>
        <taxon>Actinomycetes</taxon>
        <taxon>Kitasatosporales</taxon>
        <taxon>Streptomycetaceae</taxon>
        <taxon>Streptomyces</taxon>
    </lineage>
</organism>
<sequence>MNLEEVPYERRKLLAVDAGSSLKDLTGADWAVLAVSAAVPVVGWSIAGWQWHRRRSLGITTVTVQAARIFTFPDGGPVSGTVYAAHPHHHDSYYPLPDVHGYLLRSRVEELGVLLRSAGAGFVEIEAADTVSDHELRVALGLPLVTESGVPVGQAAAEGAVSWQRDARAVYRWQSPGPLQRAEGADPLAHPLLATEPVLHDMVKTLVDGTLARASTVLESNKDFGFTPELAARVQRQGFHLGGAFRRHTSSRLVVRVARDPDGFSDDR</sequence>